<dbReference type="InterPro" id="IPR038849">
    <property type="entry name" value="ARL2BP"/>
</dbReference>
<evidence type="ECO:0000256" key="5">
    <source>
        <dbReference type="ARBA" id="ARBA00009880"/>
    </source>
</evidence>
<evidence type="ECO:0000256" key="6">
    <source>
        <dbReference type="ARBA" id="ARBA00014849"/>
    </source>
</evidence>
<comment type="similarity">
    <text evidence="5">Belongs to the ARL2BP family.</text>
</comment>
<evidence type="ECO:0000256" key="7">
    <source>
        <dbReference type="ARBA" id="ARBA00022490"/>
    </source>
</evidence>
<dbReference type="OrthoDB" id="302784at2759"/>
<dbReference type="RefSeq" id="XP_001317616.1">
    <property type="nucleotide sequence ID" value="XM_001317581.1"/>
</dbReference>
<reference evidence="14" key="2">
    <citation type="journal article" date="2007" name="Science">
        <title>Draft genome sequence of the sexually transmitted pathogen Trichomonas vaginalis.</title>
        <authorList>
            <person name="Carlton J.M."/>
            <person name="Hirt R.P."/>
            <person name="Silva J.C."/>
            <person name="Delcher A.L."/>
            <person name="Schatz M."/>
            <person name="Zhao Q."/>
            <person name="Wortman J.R."/>
            <person name="Bidwell S.L."/>
            <person name="Alsmark U.C.M."/>
            <person name="Besteiro S."/>
            <person name="Sicheritz-Ponten T."/>
            <person name="Noel C.J."/>
            <person name="Dacks J.B."/>
            <person name="Foster P.G."/>
            <person name="Simillion C."/>
            <person name="Van de Peer Y."/>
            <person name="Miranda-Saavedra D."/>
            <person name="Barton G.J."/>
            <person name="Westrop G.D."/>
            <person name="Mueller S."/>
            <person name="Dessi D."/>
            <person name="Fiori P.L."/>
            <person name="Ren Q."/>
            <person name="Paulsen I."/>
            <person name="Zhang H."/>
            <person name="Bastida-Corcuera F.D."/>
            <person name="Simoes-Barbosa A."/>
            <person name="Brown M.T."/>
            <person name="Hayes R.D."/>
            <person name="Mukherjee M."/>
            <person name="Okumura C.Y."/>
            <person name="Schneider R."/>
            <person name="Smith A.J."/>
            <person name="Vanacova S."/>
            <person name="Villalvazo M."/>
            <person name="Haas B.J."/>
            <person name="Pertea M."/>
            <person name="Feldblyum T.V."/>
            <person name="Utterback T.R."/>
            <person name="Shu C.L."/>
            <person name="Osoegawa K."/>
            <person name="de Jong P.J."/>
            <person name="Hrdy I."/>
            <person name="Horvathova L."/>
            <person name="Zubacova Z."/>
            <person name="Dolezal P."/>
            <person name="Malik S.B."/>
            <person name="Logsdon J.M. Jr."/>
            <person name="Henze K."/>
            <person name="Gupta A."/>
            <person name="Wang C.C."/>
            <person name="Dunne R.L."/>
            <person name="Upcroft J.A."/>
            <person name="Upcroft P."/>
            <person name="White O."/>
            <person name="Salzberg S.L."/>
            <person name="Tang P."/>
            <person name="Chiu C.-H."/>
            <person name="Lee Y.-S."/>
            <person name="Embley T.M."/>
            <person name="Coombs G.H."/>
            <person name="Mottram J.C."/>
            <person name="Tachezy J."/>
            <person name="Fraser-Liggett C.M."/>
            <person name="Johnson P.J."/>
        </authorList>
    </citation>
    <scope>NUCLEOTIDE SEQUENCE [LARGE SCALE GENOMIC DNA]</scope>
    <source>
        <strain evidence="14">G3</strain>
    </source>
</reference>
<dbReference type="GO" id="GO:0005758">
    <property type="term" value="C:mitochondrial intermembrane space"/>
    <property type="evidence" value="ECO:0000318"/>
    <property type="project" value="GO_Central"/>
</dbReference>
<reference evidence="14" key="1">
    <citation type="submission" date="2006-10" db="EMBL/GenBank/DDBJ databases">
        <authorList>
            <person name="Amadeo P."/>
            <person name="Zhao Q."/>
            <person name="Wortman J."/>
            <person name="Fraser-Liggett C."/>
            <person name="Carlton J."/>
        </authorList>
    </citation>
    <scope>NUCLEOTIDE SEQUENCE</scope>
    <source>
        <strain evidence="14">G3</strain>
    </source>
</reference>
<gene>
    <name evidence="14" type="ORF">TVAG_131270</name>
</gene>
<dbReference type="InParanoid" id="A2EPQ0"/>
<keyword evidence="8" id="KW-0969">Cilium</keyword>
<evidence type="ECO:0000256" key="11">
    <source>
        <dbReference type="ARBA" id="ARBA00023242"/>
    </source>
</evidence>
<dbReference type="InterPro" id="IPR023379">
    <property type="entry name" value="BART_dom"/>
</dbReference>
<dbReference type="InterPro" id="IPR042541">
    <property type="entry name" value="BART_sf"/>
</dbReference>
<evidence type="ECO:0000313" key="15">
    <source>
        <dbReference type="Proteomes" id="UP000001542"/>
    </source>
</evidence>
<feature type="domain" description="BART" evidence="13">
    <location>
        <begin position="23"/>
        <end position="136"/>
    </location>
</feature>
<accession>A2EPQ0</accession>
<evidence type="ECO:0000256" key="2">
    <source>
        <dbReference type="ARBA" id="ARBA00004123"/>
    </source>
</evidence>
<keyword evidence="15" id="KW-1185">Reference proteome</keyword>
<evidence type="ECO:0000256" key="1">
    <source>
        <dbReference type="ARBA" id="ARBA00004120"/>
    </source>
</evidence>
<dbReference type="EMBL" id="DS113450">
    <property type="protein sequence ID" value="EAY05393.1"/>
    <property type="molecule type" value="Genomic_DNA"/>
</dbReference>
<keyword evidence="9" id="KW-0496">Mitochondrion</keyword>
<dbReference type="GO" id="GO:0005634">
    <property type="term" value="C:nucleus"/>
    <property type="evidence" value="ECO:0007669"/>
    <property type="project" value="UniProtKB-SubCell"/>
</dbReference>
<evidence type="ECO:0000256" key="10">
    <source>
        <dbReference type="ARBA" id="ARBA00023212"/>
    </source>
</evidence>
<dbReference type="STRING" id="5722.A2EPQ0"/>
<dbReference type="Pfam" id="PF11527">
    <property type="entry name" value="ARL2_Bind_BART"/>
    <property type="match status" value="1"/>
</dbReference>
<keyword evidence="12" id="KW-0966">Cell projection</keyword>
<dbReference type="PANTHER" id="PTHR15487:SF4">
    <property type="entry name" value="ADP-RIBOSYLATION FACTOR-LIKE PROTEIN 2-BINDING PROTEIN"/>
    <property type="match status" value="1"/>
</dbReference>
<evidence type="ECO:0000256" key="4">
    <source>
        <dbReference type="ARBA" id="ARBA00004569"/>
    </source>
</evidence>
<protein>
    <recommendedName>
        <fullName evidence="6">ADP-ribosylation factor-like protein 2-binding protein</fullName>
    </recommendedName>
</protein>
<dbReference type="SMR" id="A2EPQ0"/>
<keyword evidence="10" id="KW-0206">Cytoskeleton</keyword>
<evidence type="ECO:0000256" key="12">
    <source>
        <dbReference type="ARBA" id="ARBA00023273"/>
    </source>
</evidence>
<proteinExistence type="inferred from homology"/>
<dbReference type="Proteomes" id="UP000001542">
    <property type="component" value="Unassembled WGS sequence"/>
</dbReference>
<dbReference type="VEuPathDB" id="TrichDB:TVAG_131270"/>
<keyword evidence="7" id="KW-0963">Cytoplasm</keyword>
<evidence type="ECO:0000256" key="8">
    <source>
        <dbReference type="ARBA" id="ARBA00023069"/>
    </source>
</evidence>
<organism evidence="14 15">
    <name type="scientific">Trichomonas vaginalis (strain ATCC PRA-98 / G3)</name>
    <dbReference type="NCBI Taxonomy" id="412133"/>
    <lineage>
        <taxon>Eukaryota</taxon>
        <taxon>Metamonada</taxon>
        <taxon>Parabasalia</taxon>
        <taxon>Trichomonadida</taxon>
        <taxon>Trichomonadidae</taxon>
        <taxon>Trichomonas</taxon>
    </lineage>
</organism>
<evidence type="ECO:0000256" key="3">
    <source>
        <dbReference type="ARBA" id="ARBA00004300"/>
    </source>
</evidence>
<dbReference type="PANTHER" id="PTHR15487">
    <property type="entry name" value="ADP-RIBOSYLATION FACTOR-LIKE PROTEIN 2-BINDING PROTEIN"/>
    <property type="match status" value="1"/>
</dbReference>
<evidence type="ECO:0000313" key="14">
    <source>
        <dbReference type="EMBL" id="EAY05393.1"/>
    </source>
</evidence>
<dbReference type="Gene3D" id="1.20.1520.10">
    <property type="entry name" value="ADP-ribosylation factor-like 2-binding protein, domain"/>
    <property type="match status" value="1"/>
</dbReference>
<dbReference type="AlphaFoldDB" id="A2EPQ0"/>
<dbReference type="KEGG" id="tva:4763259"/>
<keyword evidence="11" id="KW-0539">Nucleus</keyword>
<evidence type="ECO:0000259" key="13">
    <source>
        <dbReference type="Pfam" id="PF11527"/>
    </source>
</evidence>
<evidence type="ECO:0000256" key="9">
    <source>
        <dbReference type="ARBA" id="ARBA00023128"/>
    </source>
</evidence>
<dbReference type="VEuPathDB" id="TrichDB:TVAGG3_0603520"/>
<name>A2EPQ0_TRIV3</name>
<dbReference type="GO" id="GO:0005813">
    <property type="term" value="C:centrosome"/>
    <property type="evidence" value="ECO:0007669"/>
    <property type="project" value="UniProtKB-SubCell"/>
</dbReference>
<sequence>MSNNSETADCVYAFDEGTEITREDKILAAFEDVLLSDEFVEKQDEFIAKHSKLFTEDGDLPPECMKIYKQYAELIEKTLLAKVSKLFPDFSFDELIPLIKNHKEEDIAHADVFELLTATLDFNEFRDLMVSYNKGQNTDLEIKVTKF</sequence>
<comment type="subcellular location">
    <subcellularLocation>
        <location evidence="1">Cytoplasm</location>
        <location evidence="1">Cytoskeleton</location>
        <location evidence="1">Cilium basal body</location>
    </subcellularLocation>
    <subcellularLocation>
        <location evidence="3">Cytoplasm</location>
        <location evidence="3">Cytoskeleton</location>
        <location evidence="3">Microtubule organizing center</location>
        <location evidence="3">Centrosome</location>
    </subcellularLocation>
    <subcellularLocation>
        <location evidence="4">Mitochondrion intermembrane space</location>
    </subcellularLocation>
    <subcellularLocation>
        <location evidence="2">Nucleus</location>
    </subcellularLocation>
</comment>